<dbReference type="AlphaFoldDB" id="A0A4T0UX16"/>
<reference evidence="6 7" key="1">
    <citation type="submission" date="2019-04" db="EMBL/GenBank/DDBJ databases">
        <title>Crenobacter sp. nov.</title>
        <authorList>
            <person name="Shi S."/>
        </authorList>
    </citation>
    <scope>NUCLEOTIDE SEQUENCE [LARGE SCALE GENOMIC DNA]</scope>
    <source>
        <strain evidence="6 7">GY 70310</strain>
    </source>
</reference>
<evidence type="ECO:0000313" key="7">
    <source>
        <dbReference type="Proteomes" id="UP000308891"/>
    </source>
</evidence>
<dbReference type="Proteomes" id="UP000308891">
    <property type="component" value="Unassembled WGS sequence"/>
</dbReference>
<keyword evidence="7" id="KW-1185">Reference proteome</keyword>
<proteinExistence type="predicted"/>
<dbReference type="PANTHER" id="PTHR22981">
    <property type="entry name" value="3-HYDROXYISOBUTYRATE DEHYDROGENASE-RELATED"/>
    <property type="match status" value="1"/>
</dbReference>
<dbReference type="InterPro" id="IPR013328">
    <property type="entry name" value="6PGD_dom2"/>
</dbReference>
<dbReference type="Pfam" id="PF14833">
    <property type="entry name" value="NAD_binding_11"/>
    <property type="match status" value="1"/>
</dbReference>
<dbReference type="GO" id="GO:0016054">
    <property type="term" value="P:organic acid catabolic process"/>
    <property type="evidence" value="ECO:0007669"/>
    <property type="project" value="UniProtKB-ARBA"/>
</dbReference>
<dbReference type="InterPro" id="IPR008927">
    <property type="entry name" value="6-PGluconate_DH-like_C_sf"/>
</dbReference>
<dbReference type="InterPro" id="IPR036291">
    <property type="entry name" value="NAD(P)-bd_dom_sf"/>
</dbReference>
<dbReference type="PIRSF" id="PIRSF000103">
    <property type="entry name" value="HIBADH"/>
    <property type="match status" value="1"/>
</dbReference>
<feature type="domain" description="6-phosphogluconate dehydrogenase NADP-binding" evidence="4">
    <location>
        <begin position="2"/>
        <end position="159"/>
    </location>
</feature>
<evidence type="ECO:0000256" key="1">
    <source>
        <dbReference type="ARBA" id="ARBA00023002"/>
    </source>
</evidence>
<name>A0A4T0UX16_9NEIS</name>
<evidence type="ECO:0000256" key="2">
    <source>
        <dbReference type="ARBA" id="ARBA00023027"/>
    </source>
</evidence>
<dbReference type="PANTHER" id="PTHR22981:SF80">
    <property type="entry name" value="BLR4309 PROTEIN"/>
    <property type="match status" value="1"/>
</dbReference>
<keyword evidence="2" id="KW-0520">NAD</keyword>
<dbReference type="GO" id="GO:0050661">
    <property type="term" value="F:NADP binding"/>
    <property type="evidence" value="ECO:0007669"/>
    <property type="project" value="InterPro"/>
</dbReference>
<dbReference type="EMBL" id="STGJ01000007">
    <property type="protein sequence ID" value="TIC83401.1"/>
    <property type="molecule type" value="Genomic_DNA"/>
</dbReference>
<dbReference type="InterPro" id="IPR015815">
    <property type="entry name" value="HIBADH-related"/>
</dbReference>
<organism evidence="6 7">
    <name type="scientific">Crenobacter intestini</name>
    <dbReference type="NCBI Taxonomy" id="2563443"/>
    <lineage>
        <taxon>Bacteria</taxon>
        <taxon>Pseudomonadati</taxon>
        <taxon>Pseudomonadota</taxon>
        <taxon>Betaproteobacteria</taxon>
        <taxon>Neisseriales</taxon>
        <taxon>Neisseriaceae</taxon>
        <taxon>Crenobacter</taxon>
    </lineage>
</organism>
<accession>A0A4T0UX16</accession>
<dbReference type="SUPFAM" id="SSF48179">
    <property type="entry name" value="6-phosphogluconate dehydrogenase C-terminal domain-like"/>
    <property type="match status" value="1"/>
</dbReference>
<dbReference type="Gene3D" id="3.40.50.720">
    <property type="entry name" value="NAD(P)-binding Rossmann-like Domain"/>
    <property type="match status" value="1"/>
</dbReference>
<dbReference type="OrthoDB" id="9777604at2"/>
<dbReference type="GO" id="GO:0051287">
    <property type="term" value="F:NAD binding"/>
    <property type="evidence" value="ECO:0007669"/>
    <property type="project" value="InterPro"/>
</dbReference>
<dbReference type="SUPFAM" id="SSF51735">
    <property type="entry name" value="NAD(P)-binding Rossmann-fold domains"/>
    <property type="match status" value="1"/>
</dbReference>
<protein>
    <submittedName>
        <fullName evidence="6">NAD(P)-dependent oxidoreductase</fullName>
    </submittedName>
</protein>
<evidence type="ECO:0000259" key="5">
    <source>
        <dbReference type="Pfam" id="PF14833"/>
    </source>
</evidence>
<dbReference type="GO" id="GO:0016616">
    <property type="term" value="F:oxidoreductase activity, acting on the CH-OH group of donors, NAD or NADP as acceptor"/>
    <property type="evidence" value="ECO:0007669"/>
    <property type="project" value="TreeGrafter"/>
</dbReference>
<gene>
    <name evidence="6" type="ORF">E5K04_07530</name>
</gene>
<sequence length="287" mass="30381">MKIGFIGLGLMGEAMSLNLVKKSGHPVRVFDLDAAKVALLVEAGAEAAASIREVGETCDVVVSMVPKSEHVQAVYRELLPVARAGQVLIDMSTIDVAVSVELSEQVAKTGAVMLDAPVVKSVPAAKDGTLGIYVGGDAASFERVRDILACMGCNIIHLGANGRGLVMKLAHNVLVAEIQNGVNEMLTAAHEFGISTEDFATAVSYGGASNFYLTSKLNALKAEDYTTAFSLENMGKDIDCMVRMVEPKGLKLPGVLNCQSVYNFAIDNGMGREDFCASIKSVKLRAH</sequence>
<dbReference type="InterPro" id="IPR002204">
    <property type="entry name" value="3-OH-isobutyrate_DH-rel_CS"/>
</dbReference>
<evidence type="ECO:0000259" key="4">
    <source>
        <dbReference type="Pfam" id="PF03446"/>
    </source>
</evidence>
<feature type="active site" evidence="3">
    <location>
        <position position="168"/>
    </location>
</feature>
<keyword evidence="1" id="KW-0560">Oxidoreductase</keyword>
<dbReference type="InterPro" id="IPR029154">
    <property type="entry name" value="HIBADH-like_NADP-bd"/>
</dbReference>
<dbReference type="Gene3D" id="1.10.1040.10">
    <property type="entry name" value="N-(1-d-carboxylethyl)-l-norvaline Dehydrogenase, domain 2"/>
    <property type="match status" value="1"/>
</dbReference>
<dbReference type="InterPro" id="IPR006115">
    <property type="entry name" value="6PGDH_NADP-bd"/>
</dbReference>
<evidence type="ECO:0000313" key="6">
    <source>
        <dbReference type="EMBL" id="TIC83401.1"/>
    </source>
</evidence>
<comment type="caution">
    <text evidence="6">The sequence shown here is derived from an EMBL/GenBank/DDBJ whole genome shotgun (WGS) entry which is preliminary data.</text>
</comment>
<evidence type="ECO:0000256" key="3">
    <source>
        <dbReference type="PIRSR" id="PIRSR000103-1"/>
    </source>
</evidence>
<dbReference type="RefSeq" id="WP_136552593.1">
    <property type="nucleotide sequence ID" value="NZ_STGJ01000007.1"/>
</dbReference>
<feature type="domain" description="3-hydroxyisobutyrate dehydrogenase-like NAD-binding" evidence="5">
    <location>
        <begin position="162"/>
        <end position="280"/>
    </location>
</feature>
<dbReference type="PROSITE" id="PS00895">
    <property type="entry name" value="3_HYDROXYISOBUT_DH"/>
    <property type="match status" value="1"/>
</dbReference>
<dbReference type="Pfam" id="PF03446">
    <property type="entry name" value="NAD_binding_2"/>
    <property type="match status" value="1"/>
</dbReference>